<dbReference type="AlphaFoldDB" id="A0A1S3D9A3"/>
<reference evidence="4" key="1">
    <citation type="submission" date="2025-08" db="UniProtKB">
        <authorList>
            <consortium name="RefSeq"/>
        </authorList>
    </citation>
    <scope>IDENTIFICATION</scope>
</reference>
<dbReference type="RefSeq" id="XP_008477084.2">
    <property type="nucleotide sequence ID" value="XM_008478862.3"/>
</dbReference>
<dbReference type="STRING" id="121845.A0A1S3D9A3"/>
<name>A0A1S3D9A3_DIACI</name>
<evidence type="ECO:0000313" key="3">
    <source>
        <dbReference type="Proteomes" id="UP000079169"/>
    </source>
</evidence>
<protein>
    <submittedName>
        <fullName evidence="4">Cytochrome P450 4g15-like</fullName>
    </submittedName>
</protein>
<evidence type="ECO:0000256" key="2">
    <source>
        <dbReference type="SAM" id="Phobius"/>
    </source>
</evidence>
<dbReference type="GO" id="GO:0016705">
    <property type="term" value="F:oxidoreductase activity, acting on paired donors, with incorporation or reduction of molecular oxygen"/>
    <property type="evidence" value="ECO:0007669"/>
    <property type="project" value="InterPro"/>
</dbReference>
<accession>A0A1S3D9A3</accession>
<evidence type="ECO:0000256" key="1">
    <source>
        <dbReference type="ARBA" id="ARBA00023033"/>
    </source>
</evidence>
<dbReference type="GeneID" id="103513995"/>
<keyword evidence="1" id="KW-0560">Oxidoreductase</keyword>
<proteinExistence type="predicted"/>
<dbReference type="GO" id="GO:0004497">
    <property type="term" value="F:monooxygenase activity"/>
    <property type="evidence" value="ECO:0007669"/>
    <property type="project" value="UniProtKB-KW"/>
</dbReference>
<keyword evidence="2" id="KW-0812">Transmembrane</keyword>
<keyword evidence="1" id="KW-0503">Monooxygenase</keyword>
<dbReference type="SUPFAM" id="SSF48264">
    <property type="entry name" value="Cytochrome P450"/>
    <property type="match status" value="1"/>
</dbReference>
<keyword evidence="2" id="KW-1133">Transmembrane helix</keyword>
<dbReference type="InterPro" id="IPR036396">
    <property type="entry name" value="Cyt_P450_sf"/>
</dbReference>
<gene>
    <name evidence="4" type="primary">LOC103513995</name>
</gene>
<organism evidence="3 4">
    <name type="scientific">Diaphorina citri</name>
    <name type="common">Asian citrus psyllid</name>
    <dbReference type="NCBI Taxonomy" id="121845"/>
    <lineage>
        <taxon>Eukaryota</taxon>
        <taxon>Metazoa</taxon>
        <taxon>Ecdysozoa</taxon>
        <taxon>Arthropoda</taxon>
        <taxon>Hexapoda</taxon>
        <taxon>Insecta</taxon>
        <taxon>Pterygota</taxon>
        <taxon>Neoptera</taxon>
        <taxon>Paraneoptera</taxon>
        <taxon>Hemiptera</taxon>
        <taxon>Sternorrhyncha</taxon>
        <taxon>Psylloidea</taxon>
        <taxon>Psyllidae</taxon>
        <taxon>Diaphorininae</taxon>
        <taxon>Diaphorina</taxon>
    </lineage>
</organism>
<dbReference type="GO" id="GO:0005506">
    <property type="term" value="F:iron ion binding"/>
    <property type="evidence" value="ECO:0007669"/>
    <property type="project" value="InterPro"/>
</dbReference>
<feature type="transmembrane region" description="Helical" evidence="2">
    <location>
        <begin position="36"/>
        <end position="57"/>
    </location>
</feature>
<dbReference type="GO" id="GO:0020037">
    <property type="term" value="F:heme binding"/>
    <property type="evidence" value="ECO:0007669"/>
    <property type="project" value="InterPro"/>
</dbReference>
<dbReference type="KEGG" id="dci:103513995"/>
<sequence length="179" mass="21179">MTIIVRCIKLCWDWGFDFHLQLLNISTVMHWTGRKLFIFDPNVWYCLFGIWLLFWLWRRRKLYYISWQLPGPLALPLIGNLFSMLGRSVTKIIPLTDELLKTFGGSTRMIRLWAATDLYIIVADASVANQVNALALTKADFYEHFATPYMRKGILVDTNVPHWRASRKQSFEFRFLLRE</sequence>
<dbReference type="Gene3D" id="1.10.630.10">
    <property type="entry name" value="Cytochrome P450"/>
    <property type="match status" value="1"/>
</dbReference>
<evidence type="ECO:0000313" key="4">
    <source>
        <dbReference type="RefSeq" id="XP_008477084.2"/>
    </source>
</evidence>
<dbReference type="PaxDb" id="121845-A0A1S3D9A3"/>
<keyword evidence="3" id="KW-1185">Reference proteome</keyword>
<keyword evidence="2" id="KW-0472">Membrane</keyword>
<dbReference type="Proteomes" id="UP000079169">
    <property type="component" value="Unplaced"/>
</dbReference>